<dbReference type="Proteomes" id="UP001198565">
    <property type="component" value="Unassembled WGS sequence"/>
</dbReference>
<dbReference type="RefSeq" id="WP_222979587.1">
    <property type="nucleotide sequence ID" value="NZ_JAINVZ010000012.1"/>
</dbReference>
<feature type="domain" description="SH3b" evidence="2">
    <location>
        <begin position="62"/>
        <end position="111"/>
    </location>
</feature>
<organism evidence="3 4">
    <name type="scientific">Streptantibioticus parmotrematis</name>
    <dbReference type="NCBI Taxonomy" id="2873249"/>
    <lineage>
        <taxon>Bacteria</taxon>
        <taxon>Bacillati</taxon>
        <taxon>Actinomycetota</taxon>
        <taxon>Actinomycetes</taxon>
        <taxon>Kitasatosporales</taxon>
        <taxon>Streptomycetaceae</taxon>
        <taxon>Streptantibioticus</taxon>
    </lineage>
</organism>
<dbReference type="Pfam" id="PF08239">
    <property type="entry name" value="SH3_3"/>
    <property type="match status" value="1"/>
</dbReference>
<evidence type="ECO:0000256" key="1">
    <source>
        <dbReference type="SAM" id="SignalP"/>
    </source>
</evidence>
<reference evidence="3 4" key="1">
    <citation type="submission" date="2021-08" db="EMBL/GenBank/DDBJ databases">
        <title>Streptomyces sp. PTM05 isolated from lichen.</title>
        <authorList>
            <person name="Somphong A."/>
            <person name="Phongsopitanun W."/>
            <person name="Tanasupawat S."/>
        </authorList>
    </citation>
    <scope>NUCLEOTIDE SEQUENCE [LARGE SCALE GENOMIC DNA]</scope>
    <source>
        <strain evidence="3 4">Ptm05</strain>
    </source>
</reference>
<keyword evidence="1" id="KW-0732">Signal</keyword>
<sequence length="125" mass="12784">MIGHKRVTALATGIFAMAAIVTAGTGTADASTGVGIRPGAHASDVYDTEISGNGVRLHYGSPSGPVEGLLYRGDPVEVLVTSGTWSRVYLTVRSRGGLHEGSAGWVSNAYLYCKPSTPTGGVCGM</sequence>
<proteinExistence type="predicted"/>
<evidence type="ECO:0000313" key="3">
    <source>
        <dbReference type="EMBL" id="MBY8886909.1"/>
    </source>
</evidence>
<protein>
    <submittedName>
        <fullName evidence="3">SH3 domain-containing protein</fullName>
    </submittedName>
</protein>
<accession>A0ABS7QW58</accession>
<feature type="signal peptide" evidence="1">
    <location>
        <begin position="1"/>
        <end position="23"/>
    </location>
</feature>
<dbReference type="InterPro" id="IPR003646">
    <property type="entry name" value="SH3-like_bac-type"/>
</dbReference>
<dbReference type="EMBL" id="JAINVZ010000012">
    <property type="protein sequence ID" value="MBY8886909.1"/>
    <property type="molecule type" value="Genomic_DNA"/>
</dbReference>
<gene>
    <name evidence="3" type="ORF">K7472_18885</name>
</gene>
<evidence type="ECO:0000313" key="4">
    <source>
        <dbReference type="Proteomes" id="UP001198565"/>
    </source>
</evidence>
<dbReference type="Gene3D" id="2.30.30.40">
    <property type="entry name" value="SH3 Domains"/>
    <property type="match status" value="1"/>
</dbReference>
<keyword evidence="4" id="KW-1185">Reference proteome</keyword>
<comment type="caution">
    <text evidence="3">The sequence shown here is derived from an EMBL/GenBank/DDBJ whole genome shotgun (WGS) entry which is preliminary data.</text>
</comment>
<evidence type="ECO:0000259" key="2">
    <source>
        <dbReference type="Pfam" id="PF08239"/>
    </source>
</evidence>
<name>A0ABS7QW58_9ACTN</name>
<feature type="chain" id="PRO_5047291834" evidence="1">
    <location>
        <begin position="24"/>
        <end position="125"/>
    </location>
</feature>